<comment type="caution">
    <text evidence="1">The sequence shown here is derived from an EMBL/GenBank/DDBJ whole genome shotgun (WGS) entry which is preliminary data.</text>
</comment>
<dbReference type="AlphaFoldDB" id="A0AA88LE97"/>
<evidence type="ECO:0000313" key="2">
    <source>
        <dbReference type="Proteomes" id="UP001187531"/>
    </source>
</evidence>
<dbReference type="Proteomes" id="UP001187531">
    <property type="component" value="Unassembled WGS sequence"/>
</dbReference>
<name>A0AA88LE97_ARTSF</name>
<accession>A0AA88LE97</accession>
<protein>
    <submittedName>
        <fullName evidence="1">Uncharacterized protein</fullName>
    </submittedName>
</protein>
<gene>
    <name evidence="1" type="ORF">QYM36_007985</name>
</gene>
<dbReference type="EMBL" id="JAVRJZ010000001">
    <property type="protein sequence ID" value="KAK2727333.1"/>
    <property type="molecule type" value="Genomic_DNA"/>
</dbReference>
<evidence type="ECO:0000313" key="1">
    <source>
        <dbReference type="EMBL" id="KAK2727332.1"/>
    </source>
</evidence>
<reference evidence="1" key="1">
    <citation type="submission" date="2023-07" db="EMBL/GenBank/DDBJ databases">
        <title>Chromosome-level genome assembly of Artemia franciscana.</title>
        <authorList>
            <person name="Jo E."/>
        </authorList>
    </citation>
    <scope>NUCLEOTIDE SEQUENCE</scope>
    <source>
        <tissue evidence="1">Whole body</tissue>
    </source>
</reference>
<organism evidence="1 2">
    <name type="scientific">Artemia franciscana</name>
    <name type="common">Brine shrimp</name>
    <name type="synonym">Artemia sanfranciscana</name>
    <dbReference type="NCBI Taxonomy" id="6661"/>
    <lineage>
        <taxon>Eukaryota</taxon>
        <taxon>Metazoa</taxon>
        <taxon>Ecdysozoa</taxon>
        <taxon>Arthropoda</taxon>
        <taxon>Crustacea</taxon>
        <taxon>Branchiopoda</taxon>
        <taxon>Anostraca</taxon>
        <taxon>Artemiidae</taxon>
        <taxon>Artemia</taxon>
    </lineage>
</organism>
<sequence length="186" mass="21104">MNTYGSSVKFYEMKEVSRQRYRKPGTLSTYSRSDSAPSFITGDVSIYPPGKMPTNLVYDGSMAFETETRVTKISLPSPFLFTGKMPALGKVNSSRIQRRLSFKPSRQNRTIGDISSDDNDSVYEDTVAWIELVPRPNFRIGASGLLNLDYSGNWTNLNDYIESRRGPIHSSDGYEYLYDDDLVLYN</sequence>
<keyword evidence="2" id="KW-1185">Reference proteome</keyword>
<dbReference type="EMBL" id="JAVRJZ010000001">
    <property type="protein sequence ID" value="KAK2727332.1"/>
    <property type="molecule type" value="Genomic_DNA"/>
</dbReference>
<proteinExistence type="predicted"/>